<evidence type="ECO:0000313" key="2">
    <source>
        <dbReference type="Proteomes" id="UP001152321"/>
    </source>
</evidence>
<organism evidence="1 2">
    <name type="scientific">Bdellovibrio svalbardensis</name>
    <dbReference type="NCBI Taxonomy" id="2972972"/>
    <lineage>
        <taxon>Bacteria</taxon>
        <taxon>Pseudomonadati</taxon>
        <taxon>Bdellovibrionota</taxon>
        <taxon>Bdellovibrionia</taxon>
        <taxon>Bdellovibrionales</taxon>
        <taxon>Pseudobdellovibrionaceae</taxon>
        <taxon>Bdellovibrio</taxon>
    </lineage>
</organism>
<protein>
    <recommendedName>
        <fullName evidence="3">Lipoprotein</fullName>
    </recommendedName>
</protein>
<keyword evidence="2" id="KW-1185">Reference proteome</keyword>
<name>A0ABT6DLW0_9BACT</name>
<dbReference type="EMBL" id="JANRMI010000004">
    <property type="protein sequence ID" value="MDG0817584.1"/>
    <property type="molecule type" value="Genomic_DNA"/>
</dbReference>
<sequence length="188" mass="20772">MYQRANKTCSHNLKWHLALTFSFVILTGCATLRPTNISNVPTINVANVKVPPLKNIPQKTVSVNILDNRDSQYRENTEALQRELRRAVTLSLKSQGIAVNSTSTNVLLMSVQDQQVGEYKDGCVKMNAMLAIPQVANLYSDATSCFEMKSPVSDVSMGSDINQAYEMALSTVFQNLSTNLLKLTAVKK</sequence>
<comment type="caution">
    <text evidence="1">The sequence shown here is derived from an EMBL/GenBank/DDBJ whole genome shotgun (WGS) entry which is preliminary data.</text>
</comment>
<dbReference type="Proteomes" id="UP001152321">
    <property type="component" value="Unassembled WGS sequence"/>
</dbReference>
<evidence type="ECO:0008006" key="3">
    <source>
        <dbReference type="Google" id="ProtNLM"/>
    </source>
</evidence>
<dbReference type="RefSeq" id="WP_277579056.1">
    <property type="nucleotide sequence ID" value="NZ_JANRMI010000004.1"/>
</dbReference>
<proteinExistence type="predicted"/>
<dbReference type="PROSITE" id="PS51257">
    <property type="entry name" value="PROKAR_LIPOPROTEIN"/>
    <property type="match status" value="1"/>
</dbReference>
<gene>
    <name evidence="1" type="ORF">NWE73_14485</name>
</gene>
<accession>A0ABT6DLW0</accession>
<reference evidence="1" key="1">
    <citation type="submission" date="2022-08" db="EMBL/GenBank/DDBJ databases">
        <title>Novel Bdellovibrio Species Isolated from Svalbard: Designation Bdellovibrio svalbardensis.</title>
        <authorList>
            <person name="Mitchell R.J."/>
            <person name="Choi S.Y."/>
        </authorList>
    </citation>
    <scope>NUCLEOTIDE SEQUENCE</scope>
    <source>
        <strain evidence="1">PAP01</strain>
    </source>
</reference>
<evidence type="ECO:0000313" key="1">
    <source>
        <dbReference type="EMBL" id="MDG0817584.1"/>
    </source>
</evidence>